<evidence type="ECO:0000259" key="4">
    <source>
        <dbReference type="PROSITE" id="PS51000"/>
    </source>
</evidence>
<proteinExistence type="predicted"/>
<reference evidence="5" key="2">
    <citation type="submission" date="2022-09" db="EMBL/GenBank/DDBJ databases">
        <title>Biosynthetic gene clusters of Dactylosporangioum fulvum.</title>
        <authorList>
            <person name="Caradec T."/>
        </authorList>
    </citation>
    <scope>NUCLEOTIDE SEQUENCE</scope>
    <source>
        <strain evidence="5">NRRL B-16292</strain>
    </source>
</reference>
<keyword evidence="1" id="KW-0805">Transcription regulation</keyword>
<dbReference type="PIRSF" id="PIRSF016838">
    <property type="entry name" value="PafC"/>
    <property type="match status" value="1"/>
</dbReference>
<dbReference type="InterPro" id="IPR028349">
    <property type="entry name" value="PafC-like"/>
</dbReference>
<dbReference type="InterPro" id="IPR036388">
    <property type="entry name" value="WH-like_DNA-bd_sf"/>
</dbReference>
<accession>A0ABY5VQP2</accession>
<evidence type="ECO:0000256" key="1">
    <source>
        <dbReference type="ARBA" id="ARBA00023015"/>
    </source>
</evidence>
<gene>
    <name evidence="5" type="ORF">Dfulv_26945</name>
</gene>
<dbReference type="PROSITE" id="PS51000">
    <property type="entry name" value="HTH_DEOR_2"/>
    <property type="match status" value="1"/>
</dbReference>
<feature type="domain" description="HTH deoR-type" evidence="4">
    <location>
        <begin position="2"/>
        <end position="57"/>
    </location>
</feature>
<reference evidence="5" key="1">
    <citation type="submission" date="2021-04" db="EMBL/GenBank/DDBJ databases">
        <authorList>
            <person name="Hartkoorn R.C."/>
            <person name="Beaudoing E."/>
            <person name="Hot D."/>
        </authorList>
    </citation>
    <scope>NUCLEOTIDE SEQUENCE</scope>
    <source>
        <strain evidence="5">NRRL B-16292</strain>
    </source>
</reference>
<dbReference type="Pfam" id="PF08279">
    <property type="entry name" value="HTH_11"/>
    <property type="match status" value="1"/>
</dbReference>
<dbReference type="InterPro" id="IPR026881">
    <property type="entry name" value="WYL_dom"/>
</dbReference>
<dbReference type="EMBL" id="CP073720">
    <property type="protein sequence ID" value="UWP78808.1"/>
    <property type="molecule type" value="Genomic_DNA"/>
</dbReference>
<name>A0ABY5VQP2_9ACTN</name>
<keyword evidence="6" id="KW-1185">Reference proteome</keyword>
<dbReference type="PANTHER" id="PTHR34580:SF1">
    <property type="entry name" value="PROTEIN PAFC"/>
    <property type="match status" value="1"/>
</dbReference>
<dbReference type="InterPro" id="IPR057727">
    <property type="entry name" value="WCX_dom"/>
</dbReference>
<dbReference type="InterPro" id="IPR036390">
    <property type="entry name" value="WH_DNA-bd_sf"/>
</dbReference>
<sequence>MRASRLISLVLLLQSGGTMTAGELAEQLEVSERTIYRDMLALSAAGVPVYAEQGRAGGYRLLDGYRTRLTGLSRAEAEALFLSGLPGPVRDMGLGESLAAAQLKVAAALPATLRDASSRARQRFHLDAPGWFRDADPPPLLAELARAVWEDRVVVLTYRRREEVVRTVEPLGLVLKTGSWYLVGRVGGGVRTYRVDRAAAVTVTDTVFERDGSFDLAAFWGEQALEFERGILREQARIRLSPAGVRLLRHTVEALAARAVDEQAVTPGADGWVVVTLPVESVAVACTQLLGLGPEVEVLDPPELRELMRSAATRMTELYR</sequence>
<dbReference type="Proteomes" id="UP001059617">
    <property type="component" value="Chromosome"/>
</dbReference>
<dbReference type="Pfam" id="PF13280">
    <property type="entry name" value="WYL"/>
    <property type="match status" value="1"/>
</dbReference>
<dbReference type="PANTHER" id="PTHR34580">
    <property type="match status" value="1"/>
</dbReference>
<evidence type="ECO:0000313" key="6">
    <source>
        <dbReference type="Proteomes" id="UP001059617"/>
    </source>
</evidence>
<dbReference type="InterPro" id="IPR051534">
    <property type="entry name" value="CBASS_pafABC_assoc_protein"/>
</dbReference>
<dbReference type="SUPFAM" id="SSF46785">
    <property type="entry name" value="Winged helix' DNA-binding domain"/>
    <property type="match status" value="1"/>
</dbReference>
<dbReference type="InterPro" id="IPR013196">
    <property type="entry name" value="HTH_11"/>
</dbReference>
<feature type="chain" id="PRO_5045307096" evidence="3">
    <location>
        <begin position="21"/>
        <end position="320"/>
    </location>
</feature>
<dbReference type="RefSeq" id="WP_259856207.1">
    <property type="nucleotide sequence ID" value="NZ_BAAAST010000081.1"/>
</dbReference>
<feature type="signal peptide" evidence="3">
    <location>
        <begin position="1"/>
        <end position="20"/>
    </location>
</feature>
<organism evidence="5 6">
    <name type="scientific">Dactylosporangium fulvum</name>
    <dbReference type="NCBI Taxonomy" id="53359"/>
    <lineage>
        <taxon>Bacteria</taxon>
        <taxon>Bacillati</taxon>
        <taxon>Actinomycetota</taxon>
        <taxon>Actinomycetes</taxon>
        <taxon>Micromonosporales</taxon>
        <taxon>Micromonosporaceae</taxon>
        <taxon>Dactylosporangium</taxon>
    </lineage>
</organism>
<evidence type="ECO:0000313" key="5">
    <source>
        <dbReference type="EMBL" id="UWP78808.1"/>
    </source>
</evidence>
<evidence type="ECO:0000256" key="2">
    <source>
        <dbReference type="ARBA" id="ARBA00023163"/>
    </source>
</evidence>
<protein>
    <submittedName>
        <fullName evidence="5">YafY family transcriptional regulator</fullName>
    </submittedName>
</protein>
<dbReference type="InterPro" id="IPR001034">
    <property type="entry name" value="DeoR_HTH"/>
</dbReference>
<dbReference type="PROSITE" id="PS52050">
    <property type="entry name" value="WYL"/>
    <property type="match status" value="1"/>
</dbReference>
<keyword evidence="2" id="KW-0804">Transcription</keyword>
<dbReference type="Pfam" id="PF25583">
    <property type="entry name" value="WCX"/>
    <property type="match status" value="1"/>
</dbReference>
<evidence type="ECO:0000256" key="3">
    <source>
        <dbReference type="SAM" id="SignalP"/>
    </source>
</evidence>
<dbReference type="Gene3D" id="1.10.10.10">
    <property type="entry name" value="Winged helix-like DNA-binding domain superfamily/Winged helix DNA-binding domain"/>
    <property type="match status" value="1"/>
</dbReference>
<keyword evidence="3" id="KW-0732">Signal</keyword>